<dbReference type="PANTHER" id="PTHR33938">
    <property type="entry name" value="FERULOYL ESTERASE B-RELATED"/>
    <property type="match status" value="1"/>
</dbReference>
<evidence type="ECO:0000256" key="4">
    <source>
        <dbReference type="ARBA" id="ARBA00022729"/>
    </source>
</evidence>
<dbReference type="InterPro" id="IPR011118">
    <property type="entry name" value="Tannase/feruloyl_esterase"/>
</dbReference>
<evidence type="ECO:0000256" key="2">
    <source>
        <dbReference type="ARBA" id="ARBA00022487"/>
    </source>
</evidence>
<dbReference type="GO" id="GO:0046872">
    <property type="term" value="F:metal ion binding"/>
    <property type="evidence" value="ECO:0007669"/>
    <property type="project" value="UniProtKB-KW"/>
</dbReference>
<evidence type="ECO:0000256" key="8">
    <source>
        <dbReference type="RuleBase" id="RU361238"/>
    </source>
</evidence>
<evidence type="ECO:0000256" key="6">
    <source>
        <dbReference type="ARBA" id="ARBA00022837"/>
    </source>
</evidence>
<keyword evidence="6" id="KW-0106">Calcium</keyword>
<evidence type="ECO:0000256" key="7">
    <source>
        <dbReference type="ARBA" id="ARBA00023157"/>
    </source>
</evidence>
<dbReference type="EMBL" id="AZNF01000002">
    <property type="protein sequence ID" value="KID69425.1"/>
    <property type="molecule type" value="Genomic_DNA"/>
</dbReference>
<keyword evidence="4 8" id="KW-0732">Signal</keyword>
<evidence type="ECO:0000256" key="1">
    <source>
        <dbReference type="ARBA" id="ARBA00006249"/>
    </source>
</evidence>
<evidence type="ECO:0000313" key="9">
    <source>
        <dbReference type="EMBL" id="KID69425.1"/>
    </source>
</evidence>
<dbReference type="EC" id="3.1.1.-" evidence="8"/>
<name>A0A0B4F5P3_METAF</name>
<dbReference type="PROSITE" id="PS51257">
    <property type="entry name" value="PROKAR_LIPOPROTEIN"/>
    <property type="match status" value="1"/>
</dbReference>
<gene>
    <name evidence="9" type="ORF">MAN_01939</name>
</gene>
<protein>
    <recommendedName>
        <fullName evidence="8">Carboxylic ester hydrolase</fullName>
        <ecNumber evidence="8">3.1.1.-</ecNumber>
    </recommendedName>
</protein>
<comment type="similarity">
    <text evidence="1 8">Belongs to the tannase family.</text>
</comment>
<feature type="chain" id="PRO_5005110487" description="Carboxylic ester hydrolase" evidence="8">
    <location>
        <begin position="23"/>
        <end position="559"/>
    </location>
</feature>
<dbReference type="SUPFAM" id="SSF53474">
    <property type="entry name" value="alpha/beta-Hydrolases"/>
    <property type="match status" value="1"/>
</dbReference>
<keyword evidence="5 8" id="KW-0378">Hydrolase</keyword>
<accession>A0A0B4F5P3</accession>
<keyword evidence="3" id="KW-0479">Metal-binding</keyword>
<dbReference type="PANTHER" id="PTHR33938:SF2">
    <property type="entry name" value="CARBOXYLIC ESTER HYDROLASE"/>
    <property type="match status" value="1"/>
</dbReference>
<dbReference type="Gene3D" id="3.40.50.1820">
    <property type="entry name" value="alpha/beta hydrolase"/>
    <property type="match status" value="1"/>
</dbReference>
<keyword evidence="7" id="KW-1015">Disulfide bond</keyword>
<dbReference type="OrthoDB" id="3039123at2759"/>
<proteinExistence type="inferred from homology"/>
<dbReference type="VEuPathDB" id="FungiDB:MAN_01939"/>
<dbReference type="AlphaFoldDB" id="A0A0B4F5P3"/>
<comment type="caution">
    <text evidence="9">The sequence shown here is derived from an EMBL/GenBank/DDBJ whole genome shotgun (WGS) entry which is preliminary data.</text>
</comment>
<evidence type="ECO:0000256" key="5">
    <source>
        <dbReference type="ARBA" id="ARBA00022801"/>
    </source>
</evidence>
<evidence type="ECO:0000313" key="10">
    <source>
        <dbReference type="Proteomes" id="UP000031186"/>
    </source>
</evidence>
<evidence type="ECO:0000256" key="3">
    <source>
        <dbReference type="ARBA" id="ARBA00022723"/>
    </source>
</evidence>
<keyword evidence="2" id="KW-0719">Serine esterase</keyword>
<feature type="signal peptide" evidence="8">
    <location>
        <begin position="1"/>
        <end position="22"/>
    </location>
</feature>
<keyword evidence="10" id="KW-1185">Reference proteome</keyword>
<feature type="non-terminal residue" evidence="9">
    <location>
        <position position="1"/>
    </location>
</feature>
<dbReference type="GO" id="GO:0030600">
    <property type="term" value="F:feruloyl esterase activity"/>
    <property type="evidence" value="ECO:0007669"/>
    <property type="project" value="UniProtKB-ARBA"/>
</dbReference>
<sequence>MRSSRAALPILAGILLGGGCHGSQSKCLQSTFEAILDSIPGTSINYVEEVPQDGAFGDAATNIPFPRNATGLPALCAASFNTKTPGDTSYNFGVFLPTSWNGRFLATGNGGFGGGINWIDMGIFSQYGFATMSTDTGHSSAPTDGKWGLHQPEKLINWGHRAMHGSVTATKQIVQSYYTGDIQFSYYAGCSTGGRQGLREIQLHPDAFDGVVVGAPAWWTTHLQPWTMKQGLTNTPANSSHHIPPPLFRIIADEMTRQCDAQDGLRDGIISDPDGCSFDFNRLLCSPGNKTACLTAPQTDTAERLYSNYLDTKQALVFPGISLGADAAALSAQPATLGIDFLRYWVHNDSTWDYTTFEYSDVLLSEKVNPGAATADDFDLSPFQNRGGKLIHYHGLADNLIPARSSRYFYDQVYRALTPKGIHVDDFYRFFHVPGMQHCMGSAVAAPWYIGGGTQSVTGASHSVPGFADPEHDVILAIMAWVEGGTAPDKIVATKFRNDSVFAGVESQRPLCAYPLQAAYLGRGGIKDARNWECVEAGTDGAERGGSGNILAGLTGESG</sequence>
<reference evidence="9 10" key="1">
    <citation type="journal article" date="2014" name="Proc. Natl. Acad. Sci. U.S.A.">
        <title>Trajectory and genomic determinants of fungal-pathogen speciation and host adaptation.</title>
        <authorList>
            <person name="Hu X."/>
            <person name="Xiao G."/>
            <person name="Zheng P."/>
            <person name="Shang Y."/>
            <person name="Su Y."/>
            <person name="Zhang X."/>
            <person name="Liu X."/>
            <person name="Zhan S."/>
            <person name="St Leger R.J."/>
            <person name="Wang C."/>
        </authorList>
    </citation>
    <scope>NUCLEOTIDE SEQUENCE [LARGE SCALE GENOMIC DNA]</scope>
    <source>
        <strain evidence="9 10">ARSEF 549</strain>
    </source>
</reference>
<dbReference type="HOGENOM" id="CLU_014819_1_1_1"/>
<dbReference type="Pfam" id="PF07519">
    <property type="entry name" value="Tannase"/>
    <property type="match status" value="2"/>
</dbReference>
<organism evidence="9 10">
    <name type="scientific">Metarhizium anisopliae (strain ARSEF 549)</name>
    <dbReference type="NCBI Taxonomy" id="3151832"/>
    <lineage>
        <taxon>Eukaryota</taxon>
        <taxon>Fungi</taxon>
        <taxon>Dikarya</taxon>
        <taxon>Ascomycota</taxon>
        <taxon>Pezizomycotina</taxon>
        <taxon>Sordariomycetes</taxon>
        <taxon>Hypocreomycetidae</taxon>
        <taxon>Hypocreales</taxon>
        <taxon>Clavicipitaceae</taxon>
        <taxon>Metarhizium</taxon>
    </lineage>
</organism>
<dbReference type="InterPro" id="IPR029058">
    <property type="entry name" value="AB_hydrolase_fold"/>
</dbReference>
<dbReference type="Proteomes" id="UP000031186">
    <property type="component" value="Unassembled WGS sequence"/>
</dbReference>